<keyword evidence="2" id="KW-0479">Metal-binding</keyword>
<feature type="region of interest" description="Disordered" evidence="6">
    <location>
        <begin position="247"/>
        <end position="270"/>
    </location>
</feature>
<sequence length="521" mass="56110">MQFMNLPETIGLSEGEKPAGTSPSEALTPPQWRQQISFDDEGNSRNKEEERRSLVGNSTETVALDNQSSPDHFVDTITSPRSTSSNSLSGALACQVGGIFGASVLEKSTRESMKKEIESSSQQDCSTCVICLEALDVEDEQFIQTLPCSCQARVDEPALVHEHCLRSWLGACARRAARAPTEGTETTGGVTCPLCRAPLSERVAKALELAARVRVALRRRVRPFAAKALEPPDGVIRCVVKVHDKKHSSHSATAPAPGTNTSASATSAGIATASEKKGTTGLNNNGTNPAASPLLLSLYVEGDEREGPLLVARAPRVLGSSRLATKFDILFGANLTGRDEPETPAAVLGRNCLGTRWTVSDPPPETSQQYTDAQQDGNELSKEIVDPSSSATGGLSSQGKRRCTVDYQANRFANRPRAMHVDLDDGSSTSRKLRSRAPEYSPRLHGFCLDFFGRARLASVRNFQIVDATHDLVPGDEEARCLLLFGRWSSDCFHLDVKHPFSLVDAFAIAVSSFATKIATI</sequence>
<dbReference type="Pfam" id="PF01167">
    <property type="entry name" value="Tub"/>
    <property type="match status" value="1"/>
</dbReference>
<feature type="domain" description="RING-type" evidence="7">
    <location>
        <begin position="128"/>
        <end position="196"/>
    </location>
</feature>
<evidence type="ECO:0000256" key="1">
    <source>
        <dbReference type="ARBA" id="ARBA00007129"/>
    </source>
</evidence>
<evidence type="ECO:0000313" key="8">
    <source>
        <dbReference type="EMBL" id="CAE0372782.1"/>
    </source>
</evidence>
<dbReference type="PROSITE" id="PS50089">
    <property type="entry name" value="ZF_RING_2"/>
    <property type="match status" value="1"/>
</dbReference>
<dbReference type="InterPro" id="IPR025659">
    <property type="entry name" value="Tubby-like_C"/>
</dbReference>
<dbReference type="CDD" id="cd16448">
    <property type="entry name" value="RING-H2"/>
    <property type="match status" value="1"/>
</dbReference>
<dbReference type="PRINTS" id="PR01573">
    <property type="entry name" value="SUPERTUBBY"/>
</dbReference>
<dbReference type="EMBL" id="HBIJ01020833">
    <property type="protein sequence ID" value="CAE0372782.1"/>
    <property type="molecule type" value="Transcribed_RNA"/>
</dbReference>
<dbReference type="SMART" id="SM00744">
    <property type="entry name" value="RINGv"/>
    <property type="match status" value="1"/>
</dbReference>
<organism evidence="8">
    <name type="scientific">Aureoumbra lagunensis</name>
    <dbReference type="NCBI Taxonomy" id="44058"/>
    <lineage>
        <taxon>Eukaryota</taxon>
        <taxon>Sar</taxon>
        <taxon>Stramenopiles</taxon>
        <taxon>Ochrophyta</taxon>
        <taxon>Pelagophyceae</taxon>
        <taxon>Pelagomonadales</taxon>
        <taxon>Aureoumbra</taxon>
    </lineage>
</organism>
<protein>
    <recommendedName>
        <fullName evidence="7">RING-type domain-containing protein</fullName>
    </recommendedName>
</protein>
<accession>A0A7S3K4W8</accession>
<dbReference type="AlphaFoldDB" id="A0A7S3K4W8"/>
<dbReference type="InterPro" id="IPR001841">
    <property type="entry name" value="Znf_RING"/>
</dbReference>
<dbReference type="PANTHER" id="PTHR16517">
    <property type="entry name" value="TUBBY-RELATED"/>
    <property type="match status" value="1"/>
</dbReference>
<evidence type="ECO:0000256" key="4">
    <source>
        <dbReference type="ARBA" id="ARBA00022833"/>
    </source>
</evidence>
<evidence type="ECO:0000259" key="7">
    <source>
        <dbReference type="PROSITE" id="PS50089"/>
    </source>
</evidence>
<evidence type="ECO:0000256" key="5">
    <source>
        <dbReference type="PROSITE-ProRule" id="PRU00175"/>
    </source>
</evidence>
<feature type="compositionally biased region" description="Polar residues" evidence="6">
    <location>
        <begin position="366"/>
        <end position="378"/>
    </location>
</feature>
<evidence type="ECO:0000256" key="3">
    <source>
        <dbReference type="ARBA" id="ARBA00022771"/>
    </source>
</evidence>
<dbReference type="GO" id="GO:0008270">
    <property type="term" value="F:zinc ion binding"/>
    <property type="evidence" value="ECO:0007669"/>
    <property type="project" value="UniProtKB-KW"/>
</dbReference>
<feature type="region of interest" description="Disordered" evidence="6">
    <location>
        <begin position="360"/>
        <end position="379"/>
    </location>
</feature>
<keyword evidence="3 5" id="KW-0863">Zinc-finger</keyword>
<feature type="compositionally biased region" description="Polar residues" evidence="6">
    <location>
        <begin position="55"/>
        <end position="70"/>
    </location>
</feature>
<feature type="region of interest" description="Disordered" evidence="6">
    <location>
        <begin position="1"/>
        <end position="73"/>
    </location>
</feature>
<proteinExistence type="inferred from homology"/>
<dbReference type="InterPro" id="IPR011016">
    <property type="entry name" value="Znf_RING-CH"/>
</dbReference>
<gene>
    <name evidence="8" type="ORF">ALAG00032_LOCUS13567</name>
</gene>
<reference evidence="8" key="1">
    <citation type="submission" date="2021-01" db="EMBL/GenBank/DDBJ databases">
        <authorList>
            <person name="Corre E."/>
            <person name="Pelletier E."/>
            <person name="Niang G."/>
            <person name="Scheremetjew M."/>
            <person name="Finn R."/>
            <person name="Kale V."/>
            <person name="Holt S."/>
            <person name="Cochrane G."/>
            <person name="Meng A."/>
            <person name="Brown T."/>
            <person name="Cohen L."/>
        </authorList>
    </citation>
    <scope>NUCLEOTIDE SEQUENCE</scope>
    <source>
        <strain evidence="8">CCMP1510</strain>
    </source>
</reference>
<dbReference type="SUPFAM" id="SSF54518">
    <property type="entry name" value="Tubby C-terminal domain-like"/>
    <property type="match status" value="1"/>
</dbReference>
<dbReference type="InterPro" id="IPR013083">
    <property type="entry name" value="Znf_RING/FYVE/PHD"/>
</dbReference>
<keyword evidence="4" id="KW-0862">Zinc</keyword>
<dbReference type="Gene3D" id="3.30.40.10">
    <property type="entry name" value="Zinc/RING finger domain, C3HC4 (zinc finger)"/>
    <property type="match status" value="1"/>
</dbReference>
<feature type="compositionally biased region" description="Polar residues" evidence="6">
    <location>
        <begin position="21"/>
        <end position="37"/>
    </location>
</feature>
<evidence type="ECO:0000256" key="2">
    <source>
        <dbReference type="ARBA" id="ARBA00022723"/>
    </source>
</evidence>
<dbReference type="Gene3D" id="3.20.90.10">
    <property type="entry name" value="Tubby Protein, Chain A"/>
    <property type="match status" value="1"/>
</dbReference>
<evidence type="ECO:0000256" key="6">
    <source>
        <dbReference type="SAM" id="MobiDB-lite"/>
    </source>
</evidence>
<dbReference type="InterPro" id="IPR000007">
    <property type="entry name" value="Tubby_C"/>
</dbReference>
<dbReference type="PANTHER" id="PTHR16517:SF7">
    <property type="entry name" value="PROTEIN KING TUBBY"/>
    <property type="match status" value="1"/>
</dbReference>
<feature type="compositionally biased region" description="Basic and acidic residues" evidence="6">
    <location>
        <begin position="42"/>
        <end position="53"/>
    </location>
</feature>
<feature type="compositionally biased region" description="Low complexity" evidence="6">
    <location>
        <begin position="251"/>
        <end position="270"/>
    </location>
</feature>
<comment type="similarity">
    <text evidence="1">Belongs to the TUB family.</text>
</comment>
<name>A0A7S3K4W8_9STRA</name>